<dbReference type="PANTHER" id="PTHR12787">
    <property type="entry name" value="RIBOSOMAL RNA-PROCESSING PROTEIN 8"/>
    <property type="match status" value="1"/>
</dbReference>
<evidence type="ECO:0000313" key="10">
    <source>
        <dbReference type="EMBL" id="CAE0718927.1"/>
    </source>
</evidence>
<dbReference type="InterPro" id="IPR029063">
    <property type="entry name" value="SAM-dependent_MTases_sf"/>
</dbReference>
<dbReference type="EMBL" id="HBIX01016120">
    <property type="protein sequence ID" value="CAE0718927.1"/>
    <property type="molecule type" value="Transcribed_RNA"/>
</dbReference>
<dbReference type="InterPro" id="IPR007823">
    <property type="entry name" value="RRP8"/>
</dbReference>
<evidence type="ECO:0000256" key="4">
    <source>
        <dbReference type="ARBA" id="ARBA00022603"/>
    </source>
</evidence>
<organism evidence="10">
    <name type="scientific">Pseudo-nitzschia australis</name>
    <dbReference type="NCBI Taxonomy" id="44445"/>
    <lineage>
        <taxon>Eukaryota</taxon>
        <taxon>Sar</taxon>
        <taxon>Stramenopiles</taxon>
        <taxon>Ochrophyta</taxon>
        <taxon>Bacillariophyta</taxon>
        <taxon>Bacillariophyceae</taxon>
        <taxon>Bacillariophycidae</taxon>
        <taxon>Bacillariales</taxon>
        <taxon>Bacillariaceae</taxon>
        <taxon>Pseudo-nitzschia</taxon>
    </lineage>
</organism>
<dbReference type="GO" id="GO:0005730">
    <property type="term" value="C:nucleolus"/>
    <property type="evidence" value="ECO:0007669"/>
    <property type="project" value="UniProtKB-SubCell"/>
</dbReference>
<dbReference type="InterPro" id="IPR042036">
    <property type="entry name" value="RRP8_N"/>
</dbReference>
<comment type="subcellular location">
    <subcellularLocation>
        <location evidence="1 8">Nucleus</location>
        <location evidence="1 8">Nucleolus</location>
    </subcellularLocation>
</comment>
<feature type="region of interest" description="Disordered" evidence="9">
    <location>
        <begin position="1"/>
        <end position="132"/>
    </location>
</feature>
<dbReference type="PANTHER" id="PTHR12787:SF0">
    <property type="entry name" value="RIBOSOMAL RNA-PROCESSING PROTEIN 8"/>
    <property type="match status" value="1"/>
</dbReference>
<keyword evidence="4 8" id="KW-0489">Methyltransferase</keyword>
<feature type="compositionally biased region" description="Low complexity" evidence="9">
    <location>
        <begin position="114"/>
        <end position="123"/>
    </location>
</feature>
<proteinExistence type="inferred from homology"/>
<feature type="compositionally biased region" description="Low complexity" evidence="9">
    <location>
        <begin position="353"/>
        <end position="364"/>
    </location>
</feature>
<evidence type="ECO:0000256" key="6">
    <source>
        <dbReference type="ARBA" id="ARBA00022691"/>
    </source>
</evidence>
<dbReference type="GO" id="GO:0032259">
    <property type="term" value="P:methylation"/>
    <property type="evidence" value="ECO:0007669"/>
    <property type="project" value="UniProtKB-KW"/>
</dbReference>
<comment type="similarity">
    <text evidence="2 8">Belongs to the methyltransferase superfamily. RRP8 family.</text>
</comment>
<dbReference type="AlphaFoldDB" id="A0A7S4EK72"/>
<evidence type="ECO:0000256" key="8">
    <source>
        <dbReference type="RuleBase" id="RU365074"/>
    </source>
</evidence>
<feature type="compositionally biased region" description="Basic and acidic residues" evidence="9">
    <location>
        <begin position="7"/>
        <end position="16"/>
    </location>
</feature>
<dbReference type="EC" id="2.1.1.-" evidence="8"/>
<evidence type="ECO:0000256" key="2">
    <source>
        <dbReference type="ARBA" id="ARBA00006301"/>
    </source>
</evidence>
<dbReference type="CDD" id="cd02440">
    <property type="entry name" value="AdoMet_MTases"/>
    <property type="match status" value="1"/>
</dbReference>
<evidence type="ECO:0000256" key="1">
    <source>
        <dbReference type="ARBA" id="ARBA00004604"/>
    </source>
</evidence>
<dbReference type="Gene3D" id="1.10.10.2150">
    <property type="entry name" value="Ribosomal RNA-processing protein 8, N-terminal domain"/>
    <property type="match status" value="1"/>
</dbReference>
<dbReference type="FunFam" id="1.10.10.2150:FF:000001">
    <property type="entry name" value="Ribosomal RNA-processing protein 8"/>
    <property type="match status" value="1"/>
</dbReference>
<feature type="compositionally biased region" description="Low complexity" evidence="9">
    <location>
        <begin position="43"/>
        <end position="52"/>
    </location>
</feature>
<evidence type="ECO:0000256" key="3">
    <source>
        <dbReference type="ARBA" id="ARBA00022552"/>
    </source>
</evidence>
<keyword evidence="6 8" id="KW-0949">S-adenosyl-L-methionine</keyword>
<keyword evidence="5 8" id="KW-0808">Transferase</keyword>
<name>A0A7S4EK72_9STRA</name>
<feature type="compositionally biased region" description="Basic residues" evidence="9">
    <location>
        <begin position="17"/>
        <end position="31"/>
    </location>
</feature>
<comment type="function">
    <text evidence="8">Probable methyltransferase required to silence rDNA.</text>
</comment>
<feature type="compositionally biased region" description="Low complexity" evidence="9">
    <location>
        <begin position="84"/>
        <end position="101"/>
    </location>
</feature>
<dbReference type="GO" id="GO:0006364">
    <property type="term" value="P:rRNA processing"/>
    <property type="evidence" value="ECO:0007669"/>
    <property type="project" value="UniProtKB-UniRule"/>
</dbReference>
<protein>
    <recommendedName>
        <fullName evidence="8">Ribosomal RNA-processing protein 8</fullName>
        <ecNumber evidence="8">2.1.1.-</ecNumber>
    </recommendedName>
</protein>
<feature type="compositionally biased region" description="Polar residues" evidence="9">
    <location>
        <begin position="336"/>
        <end position="345"/>
    </location>
</feature>
<feature type="compositionally biased region" description="Basic and acidic residues" evidence="9">
    <location>
        <begin position="32"/>
        <end position="42"/>
    </location>
</feature>
<evidence type="ECO:0000256" key="5">
    <source>
        <dbReference type="ARBA" id="ARBA00022679"/>
    </source>
</evidence>
<dbReference type="Gene3D" id="3.40.50.150">
    <property type="entry name" value="Vaccinia Virus protein VP39"/>
    <property type="match status" value="1"/>
</dbReference>
<dbReference type="SUPFAM" id="SSF53335">
    <property type="entry name" value="S-adenosyl-L-methionine-dependent methyltransferases"/>
    <property type="match status" value="1"/>
</dbReference>
<evidence type="ECO:0000256" key="9">
    <source>
        <dbReference type="SAM" id="MobiDB-lite"/>
    </source>
</evidence>
<keyword evidence="7 8" id="KW-0539">Nucleus</keyword>
<dbReference type="GO" id="GO:0008168">
    <property type="term" value="F:methyltransferase activity"/>
    <property type="evidence" value="ECO:0007669"/>
    <property type="project" value="UniProtKB-KW"/>
</dbReference>
<gene>
    <name evidence="10" type="ORF">PAUS00366_LOCUS11681</name>
</gene>
<evidence type="ECO:0000256" key="7">
    <source>
        <dbReference type="ARBA" id="ARBA00023242"/>
    </source>
</evidence>
<accession>A0A7S4EK72</accession>
<feature type="region of interest" description="Disordered" evidence="9">
    <location>
        <begin position="330"/>
        <end position="364"/>
    </location>
</feature>
<feature type="compositionally biased region" description="Basic residues" evidence="9">
    <location>
        <begin position="59"/>
        <end position="74"/>
    </location>
</feature>
<sequence length="423" mass="46694">MGKVRKAKELAKDEKPRKKFKKESPHKKKDSTKHGKDKDSKTADSTSSPAAESSEKWSKSKKKRMRKIMGKLKKEKAGGNSGDTTATSQNNNTPTTSTTGTHLPSHASSENLATTTPAATSKSKNTKKKTNPIQEAFKARLAGSRFRILNEELYTTTSEKSYHKFKENPELFEQYHEGFRHQVESWPENPVDVMVASLTTTYNSKNNNKKSSAALKPCVVADFGCGDAKLAKDLLAVKRKNKQKGQKPEQNASANAFQVHSFDLVSPNELVTACDMADVPLANKSVDACVFCLSLMGTNLADFIREAHRVLKDDGRVKIAEVRSRIEYSHGRKGMKNNNASTTKTNGKKESSSSDGAAAASTTTNKTEGTLEEFTGVLGKLGFECVRTDRTNTMFLLLELKKNGKKPDKNLEFSAKPCIYKRR</sequence>
<dbReference type="Pfam" id="PF05148">
    <property type="entry name" value="Methyltransf_8"/>
    <property type="match status" value="2"/>
</dbReference>
<keyword evidence="3 8" id="KW-0698">rRNA processing</keyword>
<reference evidence="10" key="1">
    <citation type="submission" date="2021-01" db="EMBL/GenBank/DDBJ databases">
        <authorList>
            <person name="Corre E."/>
            <person name="Pelletier E."/>
            <person name="Niang G."/>
            <person name="Scheremetjew M."/>
            <person name="Finn R."/>
            <person name="Kale V."/>
            <person name="Holt S."/>
            <person name="Cochrane G."/>
            <person name="Meng A."/>
            <person name="Brown T."/>
            <person name="Cohen L."/>
        </authorList>
    </citation>
    <scope>NUCLEOTIDE SEQUENCE</scope>
    <source>
        <strain evidence="10">10249 10 AB</strain>
    </source>
</reference>